<organism evidence="1 2">
    <name type="scientific">Janibacter limosus</name>
    <dbReference type="NCBI Taxonomy" id="53458"/>
    <lineage>
        <taxon>Bacteria</taxon>
        <taxon>Bacillati</taxon>
        <taxon>Actinomycetota</taxon>
        <taxon>Actinomycetes</taxon>
        <taxon>Micrococcales</taxon>
        <taxon>Intrasporangiaceae</taxon>
        <taxon>Janibacter</taxon>
    </lineage>
</organism>
<gene>
    <name evidence="1" type="ORF">LP422_03485</name>
</gene>
<reference evidence="1" key="1">
    <citation type="submission" date="2021-11" db="EMBL/GenBank/DDBJ databases">
        <title>Study of the species diversity of bacterial strains isolated from a unique natural object - Shulgan-Tash cave (Bashkiria).</title>
        <authorList>
            <person name="Sazanova A.L."/>
            <person name="Chirak E.R."/>
            <person name="Safronova V.I."/>
        </authorList>
    </citation>
    <scope>NUCLEOTIDE SEQUENCE</scope>
    <source>
        <strain evidence="1">P1</strain>
    </source>
</reference>
<accession>A0AC61U5H8</accession>
<dbReference type="EMBL" id="CP087977">
    <property type="protein sequence ID" value="UUZ45302.1"/>
    <property type="molecule type" value="Genomic_DNA"/>
</dbReference>
<evidence type="ECO:0000313" key="1">
    <source>
        <dbReference type="EMBL" id="UUZ45302.1"/>
    </source>
</evidence>
<protein>
    <submittedName>
        <fullName evidence="1">Helix-turn-helix domain-containing protein</fullName>
    </submittedName>
</protein>
<evidence type="ECO:0000313" key="2">
    <source>
        <dbReference type="Proteomes" id="UP001059663"/>
    </source>
</evidence>
<proteinExistence type="predicted"/>
<name>A0AC61U5H8_9MICO</name>
<dbReference type="Proteomes" id="UP001059663">
    <property type="component" value="Chromosome"/>
</dbReference>
<sequence length="70" mass="7889">MSENRPTPLEGPSLPRLLTTNEVARAVQVSPSTLCRWRQSGEGPRVTWLSPFIPRYRQEDVDARLKKAAA</sequence>